<protein>
    <submittedName>
        <fullName evidence="1">Uncharacterized protein</fullName>
    </submittedName>
</protein>
<organism evidence="1 2">
    <name type="scientific">Athelia psychrophila</name>
    <dbReference type="NCBI Taxonomy" id="1759441"/>
    <lineage>
        <taxon>Eukaryota</taxon>
        <taxon>Fungi</taxon>
        <taxon>Dikarya</taxon>
        <taxon>Basidiomycota</taxon>
        <taxon>Agaricomycotina</taxon>
        <taxon>Agaricomycetes</taxon>
        <taxon>Agaricomycetidae</taxon>
        <taxon>Atheliales</taxon>
        <taxon>Atheliaceae</taxon>
        <taxon>Athelia</taxon>
    </lineage>
</organism>
<keyword evidence="2" id="KW-1185">Reference proteome</keyword>
<dbReference type="AlphaFoldDB" id="A0A165WBA9"/>
<evidence type="ECO:0000313" key="2">
    <source>
        <dbReference type="Proteomes" id="UP000076532"/>
    </source>
</evidence>
<dbReference type="Proteomes" id="UP000076532">
    <property type="component" value="Unassembled WGS sequence"/>
</dbReference>
<name>A0A165WBA9_9AGAM</name>
<gene>
    <name evidence="1" type="ORF">FIBSPDRAFT_281750</name>
</gene>
<evidence type="ECO:0000313" key="1">
    <source>
        <dbReference type="EMBL" id="KZP07544.1"/>
    </source>
</evidence>
<dbReference type="EMBL" id="KV417747">
    <property type="protein sequence ID" value="KZP07544.1"/>
    <property type="molecule type" value="Genomic_DNA"/>
</dbReference>
<reference evidence="1 2" key="1">
    <citation type="journal article" date="2016" name="Mol. Biol. Evol.">
        <title>Comparative Genomics of Early-Diverging Mushroom-Forming Fungi Provides Insights into the Origins of Lignocellulose Decay Capabilities.</title>
        <authorList>
            <person name="Nagy L.G."/>
            <person name="Riley R."/>
            <person name="Tritt A."/>
            <person name="Adam C."/>
            <person name="Daum C."/>
            <person name="Floudas D."/>
            <person name="Sun H."/>
            <person name="Yadav J.S."/>
            <person name="Pangilinan J."/>
            <person name="Larsson K.H."/>
            <person name="Matsuura K."/>
            <person name="Barry K."/>
            <person name="Labutti K."/>
            <person name="Kuo R."/>
            <person name="Ohm R.A."/>
            <person name="Bhattacharya S.S."/>
            <person name="Shirouzu T."/>
            <person name="Yoshinaga Y."/>
            <person name="Martin F.M."/>
            <person name="Grigoriev I.V."/>
            <person name="Hibbett D.S."/>
        </authorList>
    </citation>
    <scope>NUCLEOTIDE SEQUENCE [LARGE SCALE GENOMIC DNA]</scope>
    <source>
        <strain evidence="1 2">CBS 109695</strain>
    </source>
</reference>
<proteinExistence type="predicted"/>
<accession>A0A165WBA9</accession>
<sequence length="119" mass="13198">MTCEDRVEPPPRVSAPAGRCVLAVPCAEHTREPRVSDPPSTTLVDSLRLSGRLRSKFALLCSIPLIPYLDADLTFPPLASQRQTHILPRLRARPPSGLHHLPPPRVVPLTRFLPSFLSR</sequence>